<keyword evidence="9" id="KW-0997">Cell inner membrane</keyword>
<dbReference type="PANTHER" id="PTHR30330:SF3">
    <property type="entry name" value="TRANSCRIPTIONAL REGULATOR, LRP FAMILY"/>
    <property type="match status" value="1"/>
</dbReference>
<evidence type="ECO:0000256" key="3">
    <source>
        <dbReference type="ARBA" id="ARBA00022448"/>
    </source>
</evidence>
<dbReference type="GO" id="GO:0005886">
    <property type="term" value="C:plasma membrane"/>
    <property type="evidence" value="ECO:0007669"/>
    <property type="project" value="UniProtKB-SubCell"/>
</dbReference>
<dbReference type="STRING" id="796620.VIBC2010_15059"/>
<evidence type="ECO:0000256" key="9">
    <source>
        <dbReference type="RuleBase" id="RU363064"/>
    </source>
</evidence>
<evidence type="ECO:0000256" key="6">
    <source>
        <dbReference type="ARBA" id="ARBA00022847"/>
    </source>
</evidence>
<comment type="subcellular location">
    <subcellularLocation>
        <location evidence="9">Cell inner membrane</location>
        <topology evidence="9">Multi-pass membrane protein</topology>
    </subcellularLocation>
    <subcellularLocation>
        <location evidence="1">Cell membrane</location>
        <topology evidence="1">Multi-pass membrane protein</topology>
    </subcellularLocation>
</comment>
<feature type="transmembrane region" description="Helical" evidence="9">
    <location>
        <begin position="409"/>
        <end position="431"/>
    </location>
</feature>
<feature type="transmembrane region" description="Helical" evidence="9">
    <location>
        <begin position="347"/>
        <end position="370"/>
    </location>
</feature>
<organism evidence="10 11">
    <name type="scientific">Vibrio caribbeanicus ATCC BAA-2122</name>
    <dbReference type="NCBI Taxonomy" id="796620"/>
    <lineage>
        <taxon>Bacteria</taxon>
        <taxon>Pseudomonadati</taxon>
        <taxon>Pseudomonadota</taxon>
        <taxon>Gammaproteobacteria</taxon>
        <taxon>Vibrionales</taxon>
        <taxon>Vibrionaceae</taxon>
        <taxon>Vibrio</taxon>
    </lineage>
</organism>
<evidence type="ECO:0000313" key="10">
    <source>
        <dbReference type="EMBL" id="EFP95365.1"/>
    </source>
</evidence>
<evidence type="ECO:0000256" key="4">
    <source>
        <dbReference type="ARBA" id="ARBA00022475"/>
    </source>
</evidence>
<dbReference type="Proteomes" id="UP000002943">
    <property type="component" value="Unassembled WGS sequence"/>
</dbReference>
<keyword evidence="6 9" id="KW-0769">Symport</keyword>
<dbReference type="eggNOG" id="COG1115">
    <property type="taxonomic scope" value="Bacteria"/>
</dbReference>
<feature type="transmembrane region" description="Helical" evidence="9">
    <location>
        <begin position="94"/>
        <end position="112"/>
    </location>
</feature>
<evidence type="ECO:0000256" key="8">
    <source>
        <dbReference type="ARBA" id="ARBA00023136"/>
    </source>
</evidence>
<dbReference type="FunFam" id="1.20.1740.10:FF:000004">
    <property type="entry name" value="Sodium:alanine symporter family protein"/>
    <property type="match status" value="1"/>
</dbReference>
<name>E3BNE6_9VIBR</name>
<protein>
    <submittedName>
        <fullName evidence="10">Sodium/alanine symporter</fullName>
    </submittedName>
</protein>
<keyword evidence="8 9" id="KW-0472">Membrane</keyword>
<dbReference type="OrthoDB" id="9806926at2"/>
<dbReference type="InterPro" id="IPR001463">
    <property type="entry name" value="Na/Ala_symport"/>
</dbReference>
<dbReference type="EMBL" id="AEIU01000096">
    <property type="protein sequence ID" value="EFP95365.1"/>
    <property type="molecule type" value="Genomic_DNA"/>
</dbReference>
<evidence type="ECO:0000256" key="1">
    <source>
        <dbReference type="ARBA" id="ARBA00004651"/>
    </source>
</evidence>
<feature type="transmembrane region" description="Helical" evidence="9">
    <location>
        <begin position="212"/>
        <end position="230"/>
    </location>
</feature>
<dbReference type="RefSeq" id="WP_009602721.1">
    <property type="nucleotide sequence ID" value="NZ_AEIU01000096.1"/>
</dbReference>
<gene>
    <name evidence="10" type="ORF">VIBC2010_15059</name>
</gene>
<keyword evidence="11" id="KW-1185">Reference proteome</keyword>
<feature type="transmembrane region" description="Helical" evidence="9">
    <location>
        <begin position="185"/>
        <end position="205"/>
    </location>
</feature>
<accession>E3BNE6</accession>
<feature type="transmembrane region" description="Helical" evidence="9">
    <location>
        <begin position="62"/>
        <end position="88"/>
    </location>
</feature>
<dbReference type="Pfam" id="PF01235">
    <property type="entry name" value="Na_Ala_symp"/>
    <property type="match status" value="1"/>
</dbReference>
<evidence type="ECO:0000256" key="5">
    <source>
        <dbReference type="ARBA" id="ARBA00022692"/>
    </source>
</evidence>
<keyword evidence="4" id="KW-1003">Cell membrane</keyword>
<keyword evidence="7 9" id="KW-1133">Transmembrane helix</keyword>
<comment type="similarity">
    <text evidence="2 9">Belongs to the alanine or glycine:cation symporter (AGCS) (TC 2.A.25) family.</text>
</comment>
<dbReference type="Gene3D" id="1.20.1740.10">
    <property type="entry name" value="Amino acid/polyamine transporter I"/>
    <property type="match status" value="1"/>
</dbReference>
<feature type="transmembrane region" description="Helical" evidence="9">
    <location>
        <begin position="307"/>
        <end position="327"/>
    </location>
</feature>
<dbReference type="PROSITE" id="PS00873">
    <property type="entry name" value="NA_ALANINE_SYMP"/>
    <property type="match status" value="1"/>
</dbReference>
<dbReference type="AlphaFoldDB" id="E3BNE6"/>
<comment type="caution">
    <text evidence="10">The sequence shown here is derived from an EMBL/GenBank/DDBJ whole genome shotgun (WGS) entry which is preliminary data.</text>
</comment>
<feature type="transmembrane region" description="Helical" evidence="9">
    <location>
        <begin position="145"/>
        <end position="165"/>
    </location>
</feature>
<keyword evidence="5 9" id="KW-0812">Transmembrane</keyword>
<evidence type="ECO:0000256" key="7">
    <source>
        <dbReference type="ARBA" id="ARBA00022989"/>
    </source>
</evidence>
<feature type="transmembrane region" description="Helical" evidence="9">
    <location>
        <begin position="242"/>
        <end position="265"/>
    </location>
</feature>
<keyword evidence="3 9" id="KW-0813">Transport</keyword>
<feature type="transmembrane region" description="Helical" evidence="9">
    <location>
        <begin position="377"/>
        <end position="403"/>
    </location>
</feature>
<dbReference type="PANTHER" id="PTHR30330">
    <property type="entry name" value="AGSS FAMILY TRANSPORTER, SODIUM-ALANINE"/>
    <property type="match status" value="1"/>
</dbReference>
<dbReference type="NCBIfam" id="TIGR00835">
    <property type="entry name" value="agcS"/>
    <property type="match status" value="1"/>
</dbReference>
<proteinExistence type="inferred from homology"/>
<sequence>MNNLQSLLQTIDNLVWGPPLLILLVGTGVYFTVKLGGIQFQHLPKALKMVFSKEEKKAEGEVSSFAALCTALSATIGTGNIVGVATAIKLGGPGALFWMWLAALFGMATKYAECLLAVKYRQVDENGQVTGGPMYYLRDGVGSKLLATLFAIFALLVACLGIGTFPQVNAIIDASVISFGLSRELVAILLTLMVAGVTLGGIQSIAHVASKVVPAMAVFYVMACLSIIVLNGDRLIEVVQLVVSSAFSGSAASGGFAGASIMLAIQSGIARGVFSNESGLGSAPMAAAVAKTNSCVKQGLISMTGTFIDTIIICTMTGFALILTGAWQTDFAGAAMTTHAFAVGLNASTVGPMIVSIGLIFFAFTTILGWNYYGERCVVFLIGTKAILPYKIVFIALVASGAFLKLDMIWLIADIVNGLMAIPNLIGLILLRHIIIDETQLFFSNLKTQSSSLM</sequence>
<evidence type="ECO:0000313" key="11">
    <source>
        <dbReference type="Proteomes" id="UP000002943"/>
    </source>
</evidence>
<evidence type="ECO:0000256" key="2">
    <source>
        <dbReference type="ARBA" id="ARBA00009261"/>
    </source>
</evidence>
<reference evidence="10 11" key="1">
    <citation type="journal article" date="2012" name="Int. J. Syst. Evol. Microbiol.">
        <title>Vibrio caribbeanicus sp. nov., isolated from the marine sponge Scleritoderma cyanea.</title>
        <authorList>
            <person name="Hoffmann M."/>
            <person name="Monday S.R."/>
            <person name="Allard M.W."/>
            <person name="Strain E.A."/>
            <person name="Whittaker P."/>
            <person name="Naum M."/>
            <person name="McCarthy P.J."/>
            <person name="Lopez J.V."/>
            <person name="Fischer M."/>
            <person name="Brown E.W."/>
        </authorList>
    </citation>
    <scope>NUCLEOTIDE SEQUENCE [LARGE SCALE GENOMIC DNA]</scope>
    <source>
        <strain evidence="10 11">ATCC BAA-2122</strain>
    </source>
</reference>
<dbReference type="GO" id="GO:0005283">
    <property type="term" value="F:amino acid:sodium symporter activity"/>
    <property type="evidence" value="ECO:0007669"/>
    <property type="project" value="InterPro"/>
</dbReference>
<feature type="transmembrane region" description="Helical" evidence="9">
    <location>
        <begin position="20"/>
        <end position="41"/>
    </location>
</feature>
<dbReference type="PRINTS" id="PR00175">
    <property type="entry name" value="NAALASMPORT"/>
</dbReference>